<evidence type="ECO:0000313" key="2">
    <source>
        <dbReference type="Proteomes" id="UP001152798"/>
    </source>
</evidence>
<keyword evidence="2" id="KW-1185">Reference proteome</keyword>
<protein>
    <submittedName>
        <fullName evidence="1">Uncharacterized protein</fullName>
    </submittedName>
</protein>
<sequence length="100" mass="11138">MVSVPCRTSLKPWSNRSYGQDQRSSRLPIFKFEQELSVPVRAWDDKVCSGIPAAATEDTEIPSGKDRTRRWLTRLRGAVGVFLRSPYKAECPAAVLSSAP</sequence>
<organism evidence="1 2">
    <name type="scientific">Nezara viridula</name>
    <name type="common">Southern green stink bug</name>
    <name type="synonym">Cimex viridulus</name>
    <dbReference type="NCBI Taxonomy" id="85310"/>
    <lineage>
        <taxon>Eukaryota</taxon>
        <taxon>Metazoa</taxon>
        <taxon>Ecdysozoa</taxon>
        <taxon>Arthropoda</taxon>
        <taxon>Hexapoda</taxon>
        <taxon>Insecta</taxon>
        <taxon>Pterygota</taxon>
        <taxon>Neoptera</taxon>
        <taxon>Paraneoptera</taxon>
        <taxon>Hemiptera</taxon>
        <taxon>Heteroptera</taxon>
        <taxon>Panheteroptera</taxon>
        <taxon>Pentatomomorpha</taxon>
        <taxon>Pentatomoidea</taxon>
        <taxon>Pentatomidae</taxon>
        <taxon>Pentatominae</taxon>
        <taxon>Nezara</taxon>
    </lineage>
</organism>
<dbReference type="Proteomes" id="UP001152798">
    <property type="component" value="Chromosome 1"/>
</dbReference>
<reference evidence="1" key="1">
    <citation type="submission" date="2022-01" db="EMBL/GenBank/DDBJ databases">
        <authorList>
            <person name="King R."/>
        </authorList>
    </citation>
    <scope>NUCLEOTIDE SEQUENCE</scope>
</reference>
<name>A0A9P0E982_NEZVI</name>
<dbReference type="EMBL" id="OV725077">
    <property type="protein sequence ID" value="CAH1390837.1"/>
    <property type="molecule type" value="Genomic_DNA"/>
</dbReference>
<gene>
    <name evidence="1" type="ORF">NEZAVI_LOCUS1966</name>
</gene>
<accession>A0A9P0E982</accession>
<evidence type="ECO:0000313" key="1">
    <source>
        <dbReference type="EMBL" id="CAH1390837.1"/>
    </source>
</evidence>
<dbReference type="AlphaFoldDB" id="A0A9P0E982"/>
<proteinExistence type="predicted"/>